<evidence type="ECO:0000256" key="5">
    <source>
        <dbReference type="ARBA" id="ARBA00022692"/>
    </source>
</evidence>
<dbReference type="PROSITE" id="PS50885">
    <property type="entry name" value="HAMP"/>
    <property type="match status" value="1"/>
</dbReference>
<dbReference type="Pfam" id="PF02743">
    <property type="entry name" value="dCache_1"/>
    <property type="match status" value="1"/>
</dbReference>
<dbReference type="EMBL" id="JACHON010000003">
    <property type="protein sequence ID" value="MBB6512414.1"/>
    <property type="molecule type" value="Genomic_DNA"/>
</dbReference>
<dbReference type="InterPro" id="IPR036890">
    <property type="entry name" value="HATPase_C_sf"/>
</dbReference>
<reference evidence="11 12" key="1">
    <citation type="submission" date="2020-08" db="EMBL/GenBank/DDBJ databases">
        <title>Genomic Encyclopedia of Type Strains, Phase IV (KMG-IV): sequencing the most valuable type-strain genomes for metagenomic binning, comparative biology and taxonomic classification.</title>
        <authorList>
            <person name="Goeker M."/>
        </authorList>
    </citation>
    <scope>NUCLEOTIDE SEQUENCE [LARGE SCALE GENOMIC DNA]</scope>
    <source>
        <strain evidence="11 12">DSM 11805</strain>
    </source>
</reference>
<dbReference type="RefSeq" id="WP_184245602.1">
    <property type="nucleotide sequence ID" value="NZ_BAAACU010000058.1"/>
</dbReference>
<keyword evidence="2" id="KW-1003">Cell membrane</keyword>
<evidence type="ECO:0000256" key="7">
    <source>
        <dbReference type="ARBA" id="ARBA00022989"/>
    </source>
</evidence>
<sequence length="618" mass="71006">MISKFLKFKNYRLMPKLIIIYSLLTVIPMAILGYIAYSQYISSIEKQAGEYTPLLLEQAHANIHNQIDELKLLPNLIYNSNQVVGVLREEFYQTNSALLHDEFVVNNFLNTTYISGGNPNVLGVFLISNNRLFQATSKSYSGFELDASSFPFGQDFEWTESESIILPKQISLEFEGNPQYILLMKQLTDYDNRKKLGTIFIAYELNFLESIFEKLNSEKGDIWLMNDQGRVIYHSNHEEIGNIHIESNDYPILNGSFRTLNENENKLISLHTSDETGWTLAQSIYLSELTQRTDMVRNVTIIIFIILVIISLFLFVIFVWNVSSPIYRLVKLMKKVETGDFDVDLPTKSKDEVGLLAISFNSMVNKIKDLIKENYHIEIKQKDAELYALQSQINPHFMYNTLETIGMVIEEDDQETGVKMVTLLGRMLRYSISNKDRLVSIEKEVSHIEDYLTIQKIRFEDRLTFDIQKELETEQYYIPKFIIQPIVENSIKYGLERIEGIHILVKIKKISNPLNGGEEILLVIEDNGPGIDTERLIYLKKELKSDPTIKKDGSFGLINVHSRIVMTFGSNYGLQITSLESRGTVVRITIPCITSDLVASNLKMGESDNEKDISSYSR</sequence>
<dbReference type="GO" id="GO:0005886">
    <property type="term" value="C:plasma membrane"/>
    <property type="evidence" value="ECO:0007669"/>
    <property type="project" value="UniProtKB-SubCell"/>
</dbReference>
<protein>
    <submittedName>
        <fullName evidence="11">Two-component system sensor histidine kinase YesM</fullName>
        <ecNumber evidence="11">2.7.13.3</ecNumber>
    </submittedName>
</protein>
<dbReference type="GO" id="GO:0000155">
    <property type="term" value="F:phosphorelay sensor kinase activity"/>
    <property type="evidence" value="ECO:0007669"/>
    <property type="project" value="InterPro"/>
</dbReference>
<dbReference type="Gene3D" id="3.30.450.20">
    <property type="entry name" value="PAS domain"/>
    <property type="match status" value="1"/>
</dbReference>
<keyword evidence="3" id="KW-0597">Phosphoprotein</keyword>
<evidence type="ECO:0000313" key="11">
    <source>
        <dbReference type="EMBL" id="MBB6512414.1"/>
    </source>
</evidence>
<evidence type="ECO:0000256" key="3">
    <source>
        <dbReference type="ARBA" id="ARBA00022553"/>
    </source>
</evidence>
<feature type="domain" description="HAMP" evidence="10">
    <location>
        <begin position="320"/>
        <end position="372"/>
    </location>
</feature>
<dbReference type="Gene3D" id="3.30.565.10">
    <property type="entry name" value="Histidine kinase-like ATPase, C-terminal domain"/>
    <property type="match status" value="1"/>
</dbReference>
<dbReference type="Pfam" id="PF00672">
    <property type="entry name" value="HAMP"/>
    <property type="match status" value="1"/>
</dbReference>
<evidence type="ECO:0000256" key="2">
    <source>
        <dbReference type="ARBA" id="ARBA00022475"/>
    </source>
</evidence>
<organism evidence="11 12">
    <name type="scientific">Gracilibacillus halotolerans</name>
    <dbReference type="NCBI Taxonomy" id="74386"/>
    <lineage>
        <taxon>Bacteria</taxon>
        <taxon>Bacillati</taxon>
        <taxon>Bacillota</taxon>
        <taxon>Bacilli</taxon>
        <taxon>Bacillales</taxon>
        <taxon>Bacillaceae</taxon>
        <taxon>Gracilibacillus</taxon>
    </lineage>
</organism>
<dbReference type="InterPro" id="IPR003660">
    <property type="entry name" value="HAMP_dom"/>
</dbReference>
<dbReference type="Gene3D" id="1.10.8.500">
    <property type="entry name" value="HAMP domain in histidine kinase"/>
    <property type="match status" value="1"/>
</dbReference>
<keyword evidence="8 9" id="KW-0472">Membrane</keyword>
<keyword evidence="12" id="KW-1185">Reference proteome</keyword>
<evidence type="ECO:0000313" key="12">
    <source>
        <dbReference type="Proteomes" id="UP000572212"/>
    </source>
</evidence>
<keyword evidence="4 11" id="KW-0808">Transferase</keyword>
<dbReference type="PANTHER" id="PTHR34220">
    <property type="entry name" value="SENSOR HISTIDINE KINASE YPDA"/>
    <property type="match status" value="1"/>
</dbReference>
<dbReference type="InterPro" id="IPR010559">
    <property type="entry name" value="Sig_transdc_His_kin_internal"/>
</dbReference>
<dbReference type="Pfam" id="PF02518">
    <property type="entry name" value="HATPase_c"/>
    <property type="match status" value="1"/>
</dbReference>
<proteinExistence type="predicted"/>
<evidence type="ECO:0000256" key="9">
    <source>
        <dbReference type="SAM" id="Phobius"/>
    </source>
</evidence>
<comment type="caution">
    <text evidence="11">The sequence shown here is derived from an EMBL/GenBank/DDBJ whole genome shotgun (WGS) entry which is preliminary data.</text>
</comment>
<dbReference type="SUPFAM" id="SSF158472">
    <property type="entry name" value="HAMP domain-like"/>
    <property type="match status" value="1"/>
</dbReference>
<keyword evidence="5 9" id="KW-0812">Transmembrane</keyword>
<dbReference type="InterPro" id="IPR033479">
    <property type="entry name" value="dCache_1"/>
</dbReference>
<evidence type="ECO:0000259" key="10">
    <source>
        <dbReference type="PROSITE" id="PS50885"/>
    </source>
</evidence>
<dbReference type="InterPro" id="IPR003594">
    <property type="entry name" value="HATPase_dom"/>
</dbReference>
<feature type="transmembrane region" description="Helical" evidence="9">
    <location>
        <begin position="18"/>
        <end position="37"/>
    </location>
</feature>
<name>A0A841RN90_9BACI</name>
<gene>
    <name evidence="11" type="ORF">GGQ92_001197</name>
</gene>
<dbReference type="InterPro" id="IPR050640">
    <property type="entry name" value="Bact_2-comp_sensor_kinase"/>
</dbReference>
<dbReference type="Pfam" id="PF06580">
    <property type="entry name" value="His_kinase"/>
    <property type="match status" value="1"/>
</dbReference>
<dbReference type="SUPFAM" id="SSF55874">
    <property type="entry name" value="ATPase domain of HSP90 chaperone/DNA topoisomerase II/histidine kinase"/>
    <property type="match status" value="1"/>
</dbReference>
<dbReference type="AlphaFoldDB" id="A0A841RN90"/>
<dbReference type="SMART" id="SM00304">
    <property type="entry name" value="HAMP"/>
    <property type="match status" value="1"/>
</dbReference>
<keyword evidence="7 9" id="KW-1133">Transmembrane helix</keyword>
<dbReference type="CDD" id="cd06225">
    <property type="entry name" value="HAMP"/>
    <property type="match status" value="1"/>
</dbReference>
<comment type="subcellular location">
    <subcellularLocation>
        <location evidence="1">Cell membrane</location>
        <topology evidence="1">Multi-pass membrane protein</topology>
    </subcellularLocation>
</comment>
<accession>A0A841RN90</accession>
<dbReference type="PANTHER" id="PTHR34220:SF7">
    <property type="entry name" value="SENSOR HISTIDINE KINASE YPDA"/>
    <property type="match status" value="1"/>
</dbReference>
<dbReference type="EC" id="2.7.13.3" evidence="11"/>
<keyword evidence="6 11" id="KW-0418">Kinase</keyword>
<evidence type="ECO:0000256" key="8">
    <source>
        <dbReference type="ARBA" id="ARBA00023136"/>
    </source>
</evidence>
<evidence type="ECO:0000256" key="4">
    <source>
        <dbReference type="ARBA" id="ARBA00022679"/>
    </source>
</evidence>
<evidence type="ECO:0000256" key="6">
    <source>
        <dbReference type="ARBA" id="ARBA00022777"/>
    </source>
</evidence>
<dbReference type="Proteomes" id="UP000572212">
    <property type="component" value="Unassembled WGS sequence"/>
</dbReference>
<feature type="transmembrane region" description="Helical" evidence="9">
    <location>
        <begin position="299"/>
        <end position="320"/>
    </location>
</feature>
<evidence type="ECO:0000256" key="1">
    <source>
        <dbReference type="ARBA" id="ARBA00004651"/>
    </source>
</evidence>